<protein>
    <recommendedName>
        <fullName evidence="2">Alpha/beta hydrolase fold-3 domain-containing protein</fullName>
    </recommendedName>
</protein>
<gene>
    <name evidence="3" type="ORF">ASPSYDRAFT_54484</name>
</gene>
<dbReference type="SUPFAM" id="SSF53474">
    <property type="entry name" value="alpha/beta-Hydrolases"/>
    <property type="match status" value="1"/>
</dbReference>
<dbReference type="InterPro" id="IPR029058">
    <property type="entry name" value="AB_hydrolase_fold"/>
</dbReference>
<dbReference type="VEuPathDB" id="FungiDB:ASPSYDRAFT_54484"/>
<evidence type="ECO:0000259" key="2">
    <source>
        <dbReference type="Pfam" id="PF07859"/>
    </source>
</evidence>
<dbReference type="OrthoDB" id="19653at2759"/>
<feature type="domain" description="Alpha/beta hydrolase fold-3" evidence="2">
    <location>
        <begin position="36"/>
        <end position="141"/>
    </location>
</feature>
<dbReference type="GO" id="GO:0016787">
    <property type="term" value="F:hydrolase activity"/>
    <property type="evidence" value="ECO:0007669"/>
    <property type="project" value="UniProtKB-KW"/>
</dbReference>
<keyword evidence="4" id="KW-1185">Reference proteome</keyword>
<dbReference type="GeneID" id="63764931"/>
<keyword evidence="1" id="KW-0378">Hydrolase</keyword>
<organism evidence="3 4">
    <name type="scientific">Aspergillus sydowii CBS 593.65</name>
    <dbReference type="NCBI Taxonomy" id="1036612"/>
    <lineage>
        <taxon>Eukaryota</taxon>
        <taxon>Fungi</taxon>
        <taxon>Dikarya</taxon>
        <taxon>Ascomycota</taxon>
        <taxon>Pezizomycotina</taxon>
        <taxon>Eurotiomycetes</taxon>
        <taxon>Eurotiomycetidae</taxon>
        <taxon>Eurotiales</taxon>
        <taxon>Aspergillaceae</taxon>
        <taxon>Aspergillus</taxon>
        <taxon>Aspergillus subgen. Nidulantes</taxon>
    </lineage>
</organism>
<dbReference type="Proteomes" id="UP000184356">
    <property type="component" value="Unassembled WGS sequence"/>
</dbReference>
<dbReference type="Pfam" id="PF07859">
    <property type="entry name" value="Abhydrolase_3"/>
    <property type="match status" value="1"/>
</dbReference>
<accession>A0A1L9U0C3</accession>
<sequence length="324" mass="34998">MAGPQTSTHTFKVVEGVSLTIDISKPPNAPESGITLLHFHGGFLVIGEKTTFPPHWLINACHARGWTYATASYRLMPETTGFEILSDTLDAVQWIYKTIGHRIVIAGSSAGGYLALATAAHPECPRPLAVLSVYGMLDPASTRYIEGGTPLLTPIADLPIALEEIDIAVKSGKAIDGYAFPESRPTDQRFRWIRALHQGAKYPDLLTRTPGLAAQVSTQGVTVIPERCRTLFPVSFGLKSDFPPTILLHGDEDVLVGLDQSTSVAERMRSLGIEVHLEIAKGQGHGFEAKGVIDIDTEDVEGEDAAIKDCLRRVVTALEKAVSH</sequence>
<dbReference type="InterPro" id="IPR013094">
    <property type="entry name" value="AB_hydrolase_3"/>
</dbReference>
<dbReference type="Gene3D" id="3.40.50.1820">
    <property type="entry name" value="alpha/beta hydrolase"/>
    <property type="match status" value="1"/>
</dbReference>
<dbReference type="EMBL" id="KV878582">
    <property type="protein sequence ID" value="OJJ65136.1"/>
    <property type="molecule type" value="Genomic_DNA"/>
</dbReference>
<name>A0A1L9U0C3_9EURO</name>
<dbReference type="InterPro" id="IPR050300">
    <property type="entry name" value="GDXG_lipolytic_enzyme"/>
</dbReference>
<dbReference type="RefSeq" id="XP_040708942.1">
    <property type="nucleotide sequence ID" value="XM_040848858.1"/>
</dbReference>
<dbReference type="PANTHER" id="PTHR48081">
    <property type="entry name" value="AB HYDROLASE SUPERFAMILY PROTEIN C4A8.06C"/>
    <property type="match status" value="1"/>
</dbReference>
<evidence type="ECO:0000313" key="3">
    <source>
        <dbReference type="EMBL" id="OJJ65136.1"/>
    </source>
</evidence>
<dbReference type="AlphaFoldDB" id="A0A1L9U0C3"/>
<dbReference type="PANTHER" id="PTHR48081:SF3">
    <property type="entry name" value="ALPHA_BETA HYDROLASE FOLD-3 DOMAIN-CONTAINING PROTEIN"/>
    <property type="match status" value="1"/>
</dbReference>
<evidence type="ECO:0000313" key="4">
    <source>
        <dbReference type="Proteomes" id="UP000184356"/>
    </source>
</evidence>
<reference evidence="4" key="1">
    <citation type="journal article" date="2017" name="Genome Biol.">
        <title>Comparative genomics reveals high biological diversity and specific adaptations in the industrially and medically important fungal genus Aspergillus.</title>
        <authorList>
            <person name="de Vries R.P."/>
            <person name="Riley R."/>
            <person name="Wiebenga A."/>
            <person name="Aguilar-Osorio G."/>
            <person name="Amillis S."/>
            <person name="Uchima C.A."/>
            <person name="Anderluh G."/>
            <person name="Asadollahi M."/>
            <person name="Askin M."/>
            <person name="Barry K."/>
            <person name="Battaglia E."/>
            <person name="Bayram O."/>
            <person name="Benocci T."/>
            <person name="Braus-Stromeyer S.A."/>
            <person name="Caldana C."/>
            <person name="Canovas D."/>
            <person name="Cerqueira G.C."/>
            <person name="Chen F."/>
            <person name="Chen W."/>
            <person name="Choi C."/>
            <person name="Clum A."/>
            <person name="Dos Santos R.A."/>
            <person name="Damasio A.R."/>
            <person name="Diallinas G."/>
            <person name="Emri T."/>
            <person name="Fekete E."/>
            <person name="Flipphi M."/>
            <person name="Freyberg S."/>
            <person name="Gallo A."/>
            <person name="Gournas C."/>
            <person name="Habgood R."/>
            <person name="Hainaut M."/>
            <person name="Harispe M.L."/>
            <person name="Henrissat B."/>
            <person name="Hilden K.S."/>
            <person name="Hope R."/>
            <person name="Hossain A."/>
            <person name="Karabika E."/>
            <person name="Karaffa L."/>
            <person name="Karanyi Z."/>
            <person name="Krasevec N."/>
            <person name="Kuo A."/>
            <person name="Kusch H."/>
            <person name="LaButti K."/>
            <person name="Lagendijk E.L."/>
            <person name="Lapidus A."/>
            <person name="Levasseur A."/>
            <person name="Lindquist E."/>
            <person name="Lipzen A."/>
            <person name="Logrieco A.F."/>
            <person name="MacCabe A."/>
            <person name="Maekelae M.R."/>
            <person name="Malavazi I."/>
            <person name="Melin P."/>
            <person name="Meyer V."/>
            <person name="Mielnichuk N."/>
            <person name="Miskei M."/>
            <person name="Molnar A.P."/>
            <person name="Mule G."/>
            <person name="Ngan C.Y."/>
            <person name="Orejas M."/>
            <person name="Orosz E."/>
            <person name="Ouedraogo J.P."/>
            <person name="Overkamp K.M."/>
            <person name="Park H.-S."/>
            <person name="Perrone G."/>
            <person name="Piumi F."/>
            <person name="Punt P.J."/>
            <person name="Ram A.F."/>
            <person name="Ramon A."/>
            <person name="Rauscher S."/>
            <person name="Record E."/>
            <person name="Riano-Pachon D.M."/>
            <person name="Robert V."/>
            <person name="Roehrig J."/>
            <person name="Ruller R."/>
            <person name="Salamov A."/>
            <person name="Salih N.S."/>
            <person name="Samson R.A."/>
            <person name="Sandor E."/>
            <person name="Sanguinetti M."/>
            <person name="Schuetze T."/>
            <person name="Sepcic K."/>
            <person name="Shelest E."/>
            <person name="Sherlock G."/>
            <person name="Sophianopoulou V."/>
            <person name="Squina F.M."/>
            <person name="Sun H."/>
            <person name="Susca A."/>
            <person name="Todd R.B."/>
            <person name="Tsang A."/>
            <person name="Unkles S.E."/>
            <person name="van de Wiele N."/>
            <person name="van Rossen-Uffink D."/>
            <person name="Oliveira J.V."/>
            <person name="Vesth T.C."/>
            <person name="Visser J."/>
            <person name="Yu J.-H."/>
            <person name="Zhou M."/>
            <person name="Andersen M.R."/>
            <person name="Archer D.B."/>
            <person name="Baker S.E."/>
            <person name="Benoit I."/>
            <person name="Brakhage A.A."/>
            <person name="Braus G.H."/>
            <person name="Fischer R."/>
            <person name="Frisvad J.C."/>
            <person name="Goldman G.H."/>
            <person name="Houbraken J."/>
            <person name="Oakley B."/>
            <person name="Pocsi I."/>
            <person name="Scazzocchio C."/>
            <person name="Seiboth B."/>
            <person name="vanKuyk P.A."/>
            <person name="Wortman J."/>
            <person name="Dyer P.S."/>
            <person name="Grigoriev I.V."/>
        </authorList>
    </citation>
    <scope>NUCLEOTIDE SEQUENCE [LARGE SCALE GENOMIC DNA]</scope>
    <source>
        <strain evidence="4">CBS 593.65</strain>
    </source>
</reference>
<dbReference type="STRING" id="1036612.A0A1L9U0C3"/>
<evidence type="ECO:0000256" key="1">
    <source>
        <dbReference type="ARBA" id="ARBA00022801"/>
    </source>
</evidence>
<proteinExistence type="predicted"/>